<dbReference type="PANTHER" id="PTHR33508:SF1">
    <property type="entry name" value="UPF0056 MEMBRANE PROTEIN YHCE"/>
    <property type="match status" value="1"/>
</dbReference>
<feature type="transmembrane region" description="Helical" evidence="7">
    <location>
        <begin position="133"/>
        <end position="154"/>
    </location>
</feature>
<organism evidence="8 9">
    <name type="scientific">Draconibacterium sediminis</name>
    <dbReference type="NCBI Taxonomy" id="1544798"/>
    <lineage>
        <taxon>Bacteria</taxon>
        <taxon>Pseudomonadati</taxon>
        <taxon>Bacteroidota</taxon>
        <taxon>Bacteroidia</taxon>
        <taxon>Marinilabiliales</taxon>
        <taxon>Prolixibacteraceae</taxon>
        <taxon>Draconibacterium</taxon>
    </lineage>
</organism>
<evidence type="ECO:0000256" key="3">
    <source>
        <dbReference type="ARBA" id="ARBA00022475"/>
    </source>
</evidence>
<feature type="transmembrane region" description="Helical" evidence="7">
    <location>
        <begin position="39"/>
        <end position="58"/>
    </location>
</feature>
<dbReference type="EMBL" id="JRHC01000004">
    <property type="protein sequence ID" value="KJF42905.1"/>
    <property type="molecule type" value="Genomic_DNA"/>
</dbReference>
<dbReference type="STRING" id="1544798.LH29_15980"/>
<dbReference type="Proteomes" id="UP000032544">
    <property type="component" value="Unassembled WGS sequence"/>
</dbReference>
<comment type="caution">
    <text evidence="8">The sequence shown here is derived from an EMBL/GenBank/DDBJ whole genome shotgun (WGS) entry which is preliminary data.</text>
</comment>
<keyword evidence="4 7" id="KW-0812">Transmembrane</keyword>
<evidence type="ECO:0000313" key="8">
    <source>
        <dbReference type="EMBL" id="KJF42905.1"/>
    </source>
</evidence>
<feature type="transmembrane region" description="Helical" evidence="7">
    <location>
        <begin position="70"/>
        <end position="90"/>
    </location>
</feature>
<evidence type="ECO:0000256" key="7">
    <source>
        <dbReference type="RuleBase" id="RU362048"/>
    </source>
</evidence>
<proteinExistence type="inferred from homology"/>
<evidence type="ECO:0000256" key="5">
    <source>
        <dbReference type="ARBA" id="ARBA00022989"/>
    </source>
</evidence>
<dbReference type="RefSeq" id="WP_045031360.1">
    <property type="nucleotide sequence ID" value="NZ_JRHC01000004.1"/>
</dbReference>
<keyword evidence="5 7" id="KW-1133">Transmembrane helix</keyword>
<evidence type="ECO:0000256" key="1">
    <source>
        <dbReference type="ARBA" id="ARBA00004651"/>
    </source>
</evidence>
<feature type="transmembrane region" description="Helical" evidence="7">
    <location>
        <begin position="6"/>
        <end position="27"/>
    </location>
</feature>
<gene>
    <name evidence="8" type="ORF">LH29_15980</name>
</gene>
<keyword evidence="3" id="KW-1003">Cell membrane</keyword>
<dbReference type="Pfam" id="PF01914">
    <property type="entry name" value="MarC"/>
    <property type="match status" value="1"/>
</dbReference>
<feature type="transmembrane region" description="Helical" evidence="7">
    <location>
        <begin position="106"/>
        <end position="127"/>
    </location>
</feature>
<keyword evidence="6 7" id="KW-0472">Membrane</keyword>
<feature type="transmembrane region" description="Helical" evidence="7">
    <location>
        <begin position="175"/>
        <end position="196"/>
    </location>
</feature>
<keyword evidence="9" id="KW-1185">Reference proteome</keyword>
<dbReference type="PANTHER" id="PTHR33508">
    <property type="entry name" value="UPF0056 MEMBRANE PROTEIN YHCE"/>
    <property type="match status" value="1"/>
</dbReference>
<dbReference type="InterPro" id="IPR002771">
    <property type="entry name" value="Multi_antbiot-R_MarC"/>
</dbReference>
<evidence type="ECO:0000313" key="9">
    <source>
        <dbReference type="Proteomes" id="UP000032544"/>
    </source>
</evidence>
<evidence type="ECO:0000256" key="6">
    <source>
        <dbReference type="ARBA" id="ARBA00023136"/>
    </source>
</evidence>
<dbReference type="GO" id="GO:0005886">
    <property type="term" value="C:plasma membrane"/>
    <property type="evidence" value="ECO:0007669"/>
    <property type="project" value="UniProtKB-SubCell"/>
</dbReference>
<name>A0A0D8J7E9_9BACT</name>
<reference evidence="8 9" key="1">
    <citation type="submission" date="2014-09" db="EMBL/GenBank/DDBJ databases">
        <title>Draft Genome Sequence of Draconibacterium sp. JN14CK-3.</title>
        <authorList>
            <person name="Dong C."/>
            <person name="Lai Q."/>
            <person name="Shao Z."/>
        </authorList>
    </citation>
    <scope>NUCLEOTIDE SEQUENCE [LARGE SCALE GENOMIC DNA]</scope>
    <source>
        <strain evidence="8 9">JN14CK-3</strain>
    </source>
</reference>
<comment type="subcellular location">
    <subcellularLocation>
        <location evidence="1 7">Cell membrane</location>
        <topology evidence="1 7">Multi-pass membrane protein</topology>
    </subcellularLocation>
</comment>
<comment type="similarity">
    <text evidence="2 7">Belongs to the UPF0056 (MarC) family.</text>
</comment>
<dbReference type="OrthoDB" id="21094at2"/>
<dbReference type="AlphaFoldDB" id="A0A0D8J7E9"/>
<accession>A0A0D8J7E9</accession>
<evidence type="ECO:0000256" key="4">
    <source>
        <dbReference type="ARBA" id="ARBA00022692"/>
    </source>
</evidence>
<evidence type="ECO:0000256" key="2">
    <source>
        <dbReference type="ARBA" id="ARBA00009784"/>
    </source>
</evidence>
<dbReference type="PATRIC" id="fig|1544798.3.peg.3363"/>
<sequence>MTEFTRSILLLLVLLNPFLVIVYLIDIVQKLDNKQFRRVLIRAGFISCIAFCSFAVLGDRIFSDVFQVRFASFQLFGGIVFLLIGLQFVFRGPTAIEILRGESKHIAGAIAMPVLIGPGTISASVVIGKRNDILISCASIVVAVMLCILVLVVLKFLHDVIRQKREELIERYFDLAGRITALFVGSVAIEMIMAGVKTWLNLHWS</sequence>
<protein>
    <recommendedName>
        <fullName evidence="7">UPF0056 membrane protein</fullName>
    </recommendedName>
</protein>